<dbReference type="GO" id="GO:0007165">
    <property type="term" value="P:signal transduction"/>
    <property type="evidence" value="ECO:0007669"/>
    <property type="project" value="UniProtKB-KW"/>
</dbReference>
<dbReference type="PANTHER" id="PTHR32089:SF112">
    <property type="entry name" value="LYSOZYME-LIKE PROTEIN-RELATED"/>
    <property type="match status" value="1"/>
</dbReference>
<organism evidence="7 8">
    <name type="scientific">Gottschalkia acidurici (strain ATCC 7906 / DSM 604 / BCRC 14475 / CIP 104303 / KCTC 5404 / NCIMB 10678 / 9a)</name>
    <name type="common">Clostridium acidurici</name>
    <dbReference type="NCBI Taxonomy" id="1128398"/>
    <lineage>
        <taxon>Bacteria</taxon>
        <taxon>Bacillati</taxon>
        <taxon>Bacillota</taxon>
        <taxon>Tissierellia</taxon>
        <taxon>Tissierellales</taxon>
        <taxon>Gottschalkiaceae</taxon>
        <taxon>Gottschalkia</taxon>
    </lineage>
</organism>
<keyword evidence="8" id="KW-1185">Reference proteome</keyword>
<feature type="domain" description="Methyl-accepting transducer" evidence="5">
    <location>
        <begin position="278"/>
        <end position="528"/>
    </location>
</feature>
<dbReference type="EMBL" id="CP003326">
    <property type="protein sequence ID" value="AFS79035.1"/>
    <property type="molecule type" value="Genomic_DNA"/>
</dbReference>
<dbReference type="AlphaFoldDB" id="K0B282"/>
<reference evidence="7 8" key="1">
    <citation type="journal article" date="2012" name="PLoS ONE">
        <title>The purine-utilizing bacterium Clostridium acidurici 9a: a genome-guided metabolic reconsideration.</title>
        <authorList>
            <person name="Hartwich K."/>
            <person name="Poehlein A."/>
            <person name="Daniel R."/>
        </authorList>
    </citation>
    <scope>NUCLEOTIDE SEQUENCE [LARGE SCALE GENOMIC DNA]</scope>
    <source>
        <strain evidence="8">ATCC 7906 / DSM 604 / BCRC 14475 / CIP 104303 / KCTC 5404 / NCIMB 10678 / 9a</strain>
    </source>
</reference>
<dbReference type="GO" id="GO:0004888">
    <property type="term" value="F:transmembrane signaling receptor activity"/>
    <property type="evidence" value="ECO:0007669"/>
    <property type="project" value="InterPro"/>
</dbReference>
<evidence type="ECO:0000256" key="3">
    <source>
        <dbReference type="PROSITE-ProRule" id="PRU00284"/>
    </source>
</evidence>
<dbReference type="HOGENOM" id="CLU_000445_107_27_9"/>
<comment type="similarity">
    <text evidence="2">Belongs to the methyl-accepting chemotaxis (MCP) protein family.</text>
</comment>
<dbReference type="InterPro" id="IPR004090">
    <property type="entry name" value="Chemotax_Me-accpt_rcpt"/>
</dbReference>
<dbReference type="CDD" id="cd06225">
    <property type="entry name" value="HAMP"/>
    <property type="match status" value="1"/>
</dbReference>
<dbReference type="Pfam" id="PF00672">
    <property type="entry name" value="HAMP"/>
    <property type="match status" value="1"/>
</dbReference>
<feature type="domain" description="HAMP" evidence="6">
    <location>
        <begin position="211"/>
        <end position="259"/>
    </location>
</feature>
<dbReference type="SMART" id="SM00304">
    <property type="entry name" value="HAMP"/>
    <property type="match status" value="1"/>
</dbReference>
<feature type="transmembrane region" description="Helical" evidence="4">
    <location>
        <begin position="182"/>
        <end position="205"/>
    </location>
</feature>
<evidence type="ECO:0000256" key="4">
    <source>
        <dbReference type="SAM" id="Phobius"/>
    </source>
</evidence>
<dbReference type="OrthoDB" id="1705747at2"/>
<proteinExistence type="inferred from homology"/>
<evidence type="ECO:0000259" key="6">
    <source>
        <dbReference type="PROSITE" id="PS50885"/>
    </source>
</evidence>
<evidence type="ECO:0000313" key="7">
    <source>
        <dbReference type="EMBL" id="AFS79035.1"/>
    </source>
</evidence>
<keyword evidence="4" id="KW-0472">Membrane</keyword>
<dbReference type="PROSITE" id="PS50111">
    <property type="entry name" value="CHEMOTAXIS_TRANSDUC_2"/>
    <property type="match status" value="1"/>
</dbReference>
<gene>
    <name evidence="7" type="primary">mcp7</name>
    <name evidence="7" type="ordered locus">Curi_c20310</name>
</gene>
<dbReference type="GO" id="GO:0016020">
    <property type="term" value="C:membrane"/>
    <property type="evidence" value="ECO:0007669"/>
    <property type="project" value="InterPro"/>
</dbReference>
<dbReference type="eggNOG" id="COG0840">
    <property type="taxonomic scope" value="Bacteria"/>
</dbReference>
<keyword evidence="4" id="KW-1133">Transmembrane helix</keyword>
<sequence>MKISKFLKIMGSVFLILILSITISILSLNSAFEESRIAMNRQIEAKELGFMLKDSSDYVENQIQGYVQFGEKKYYDNYWKEFNETKTTEVVIKRLKELKIPDELIKIVLDSTSVYEGLVALEEEAMAAVEAGDFEKARRLIFSSEYDAEMEKINTPIFEFIDKMDKSVAQDVEDSRGKLKGLIITITILMVIACGLIVYTFIVLIKRVSKLREVSNRLKELSNSEGDLTTRLNVHSNDEIGEIVTSLNSTLDNLHNMITDINHTSHKVNVSCEEFRKMTDIAKEGNEQIAATMQQMASGSEEQASSASHVAHSSSELNNYIDSLKLDGSELRDSSEEILNITEDGSVQMEKTTEQIVIVNDIIKDATDKIETLGIKSQEISKLIQVINDIAEQTNLLSLNAAIEAARAGESGRGFAVVAEEIRNLSDQVGESVSDITRIVQDIQKETENMTSVLLKGYDEVEEGTNQIKTTGQTFESINEKVVEMVDKIQRIYDGLDEMSKNSSSINDAIDNVAAIIEESTAGTQEVAATVQEQSDTMENISDGANTLFELSNNLDDIVRKFKIK</sequence>
<evidence type="ECO:0000256" key="1">
    <source>
        <dbReference type="ARBA" id="ARBA00023224"/>
    </source>
</evidence>
<feature type="transmembrane region" description="Helical" evidence="4">
    <location>
        <begin position="6"/>
        <end position="32"/>
    </location>
</feature>
<name>K0B282_GOTA9</name>
<evidence type="ECO:0000313" key="8">
    <source>
        <dbReference type="Proteomes" id="UP000006094"/>
    </source>
</evidence>
<dbReference type="KEGG" id="cad:Curi_c20310"/>
<dbReference type="InterPro" id="IPR004089">
    <property type="entry name" value="MCPsignal_dom"/>
</dbReference>
<dbReference type="Proteomes" id="UP000006094">
    <property type="component" value="Chromosome"/>
</dbReference>
<keyword evidence="1 3" id="KW-0807">Transducer</keyword>
<dbReference type="PROSITE" id="PS50885">
    <property type="entry name" value="HAMP"/>
    <property type="match status" value="1"/>
</dbReference>
<dbReference type="GO" id="GO:0006935">
    <property type="term" value="P:chemotaxis"/>
    <property type="evidence" value="ECO:0007669"/>
    <property type="project" value="InterPro"/>
</dbReference>
<accession>K0B282</accession>
<protein>
    <submittedName>
        <fullName evidence="7">Methyl-accepting chemotaxis protein Mcp</fullName>
    </submittedName>
</protein>
<dbReference type="PANTHER" id="PTHR32089">
    <property type="entry name" value="METHYL-ACCEPTING CHEMOTAXIS PROTEIN MCPB"/>
    <property type="match status" value="1"/>
</dbReference>
<dbReference type="RefSeq" id="WP_014968171.1">
    <property type="nucleotide sequence ID" value="NC_018664.1"/>
</dbReference>
<dbReference type="Gene3D" id="6.10.340.10">
    <property type="match status" value="1"/>
</dbReference>
<dbReference type="SUPFAM" id="SSF58104">
    <property type="entry name" value="Methyl-accepting chemotaxis protein (MCP) signaling domain"/>
    <property type="match status" value="1"/>
</dbReference>
<evidence type="ECO:0000259" key="5">
    <source>
        <dbReference type="PROSITE" id="PS50111"/>
    </source>
</evidence>
<dbReference type="Gene3D" id="1.10.287.950">
    <property type="entry name" value="Methyl-accepting chemotaxis protein"/>
    <property type="match status" value="1"/>
</dbReference>
<dbReference type="STRING" id="1128398.Curi_c20310"/>
<keyword evidence="4" id="KW-0812">Transmembrane</keyword>
<dbReference type="CDD" id="cd11386">
    <property type="entry name" value="MCP_signal"/>
    <property type="match status" value="1"/>
</dbReference>
<dbReference type="Pfam" id="PF00015">
    <property type="entry name" value="MCPsignal"/>
    <property type="match status" value="1"/>
</dbReference>
<evidence type="ECO:0000256" key="2">
    <source>
        <dbReference type="ARBA" id="ARBA00029447"/>
    </source>
</evidence>
<dbReference type="PRINTS" id="PR00260">
    <property type="entry name" value="CHEMTRNSDUCR"/>
</dbReference>
<dbReference type="InterPro" id="IPR003660">
    <property type="entry name" value="HAMP_dom"/>
</dbReference>
<dbReference type="SMART" id="SM00283">
    <property type="entry name" value="MA"/>
    <property type="match status" value="1"/>
</dbReference>